<dbReference type="PRINTS" id="PR00725">
    <property type="entry name" value="DADACBPTASE1"/>
</dbReference>
<dbReference type="Proteomes" id="UP000184080">
    <property type="component" value="Unassembled WGS sequence"/>
</dbReference>
<dbReference type="EMBL" id="FQZO01000006">
    <property type="protein sequence ID" value="SHJ57575.1"/>
    <property type="molecule type" value="Genomic_DNA"/>
</dbReference>
<sequence length="346" mass="38708">MKRKIVITTLMFILFTMKIIPAAPLNANAVSAIAIDGKTKMVLYEKNPHMLVPMASTTKIVTALVALNYSDLEEKFKVSKNAASIKGSKVGYRVSEEITVRELTYGLMMRSGNDAAITLAEGISGSVENFAKLMNEYGKEIGLLNTSFETPHGLDRDNHFSTSYDLALATIKAKEIPEFNKIASAKDVKKEEMGFTRDYHNINKILWRSEDADGVKTGYTGKAGKCLVSSFKQGDRETIIVTLNSNNRFDETMKIYKHINEEYEYKKFFTKGEVVKDIKVGNKVYNLGFDKDIILPIKKGSDIEVKISVNNIPVKKFDINLPLGKVDFIQGDICLYSETLKVIDLP</sequence>
<proteinExistence type="inferred from homology"/>
<evidence type="ECO:0000256" key="5">
    <source>
        <dbReference type="ARBA" id="ARBA00022984"/>
    </source>
</evidence>
<feature type="signal peptide" evidence="10">
    <location>
        <begin position="1"/>
        <end position="22"/>
    </location>
</feature>
<keyword evidence="4" id="KW-0133">Cell shape</keyword>
<feature type="active site" description="Proton acceptor" evidence="7">
    <location>
        <position position="59"/>
    </location>
</feature>
<evidence type="ECO:0000256" key="8">
    <source>
        <dbReference type="PIRSR" id="PIRSR618044-2"/>
    </source>
</evidence>
<evidence type="ECO:0000256" key="4">
    <source>
        <dbReference type="ARBA" id="ARBA00022960"/>
    </source>
</evidence>
<evidence type="ECO:0000256" key="1">
    <source>
        <dbReference type="ARBA" id="ARBA00007164"/>
    </source>
</evidence>
<reference evidence="12 13" key="1">
    <citation type="submission" date="2016-11" db="EMBL/GenBank/DDBJ databases">
        <authorList>
            <person name="Jaros S."/>
            <person name="Januszkiewicz K."/>
            <person name="Wedrychowicz H."/>
        </authorList>
    </citation>
    <scope>NUCLEOTIDE SEQUENCE [LARGE SCALE GENOMIC DNA]</scope>
    <source>
        <strain evidence="12 13">DSM 21864</strain>
    </source>
</reference>
<feature type="active site" description="Acyl-ester intermediate" evidence="7">
    <location>
        <position position="56"/>
    </location>
</feature>
<gene>
    <name evidence="12" type="ORF">SAMN05444401_3340</name>
</gene>
<evidence type="ECO:0000256" key="9">
    <source>
        <dbReference type="RuleBase" id="RU004016"/>
    </source>
</evidence>
<dbReference type="PANTHER" id="PTHR21581:SF33">
    <property type="entry name" value="D-ALANYL-D-ALANINE CARBOXYPEPTIDASE DACB"/>
    <property type="match status" value="1"/>
</dbReference>
<name>A0A1M6KF08_9CLOT</name>
<evidence type="ECO:0000313" key="13">
    <source>
        <dbReference type="Proteomes" id="UP000184080"/>
    </source>
</evidence>
<keyword evidence="5" id="KW-0573">Peptidoglycan synthesis</keyword>
<dbReference type="PANTHER" id="PTHR21581">
    <property type="entry name" value="D-ALANYL-D-ALANINE CARBOXYPEPTIDASE"/>
    <property type="match status" value="1"/>
</dbReference>
<dbReference type="GO" id="GO:0006508">
    <property type="term" value="P:proteolysis"/>
    <property type="evidence" value="ECO:0007669"/>
    <property type="project" value="InterPro"/>
</dbReference>
<keyword evidence="3" id="KW-0378">Hydrolase</keyword>
<dbReference type="STRING" id="1121298.SAMN05444401_3340"/>
<dbReference type="GO" id="GO:0009002">
    <property type="term" value="F:serine-type D-Ala-D-Ala carboxypeptidase activity"/>
    <property type="evidence" value="ECO:0007669"/>
    <property type="project" value="InterPro"/>
</dbReference>
<dbReference type="InterPro" id="IPR018044">
    <property type="entry name" value="Peptidase_S11"/>
</dbReference>
<evidence type="ECO:0000256" key="7">
    <source>
        <dbReference type="PIRSR" id="PIRSR618044-1"/>
    </source>
</evidence>
<evidence type="ECO:0000256" key="3">
    <source>
        <dbReference type="ARBA" id="ARBA00022801"/>
    </source>
</evidence>
<evidence type="ECO:0000313" key="12">
    <source>
        <dbReference type="EMBL" id="SHJ57575.1"/>
    </source>
</evidence>
<dbReference type="Pfam" id="PF00768">
    <property type="entry name" value="Peptidase_S11"/>
    <property type="match status" value="1"/>
</dbReference>
<evidence type="ECO:0000256" key="6">
    <source>
        <dbReference type="ARBA" id="ARBA00023316"/>
    </source>
</evidence>
<protein>
    <submittedName>
        <fullName evidence="12">D-alanyl-D-alanine carboxypeptidase</fullName>
    </submittedName>
</protein>
<dbReference type="AlphaFoldDB" id="A0A1M6KF08"/>
<evidence type="ECO:0000256" key="10">
    <source>
        <dbReference type="SAM" id="SignalP"/>
    </source>
</evidence>
<dbReference type="RefSeq" id="WP_073009282.1">
    <property type="nucleotide sequence ID" value="NZ_FQZO01000006.1"/>
</dbReference>
<keyword evidence="12" id="KW-0121">Carboxypeptidase</keyword>
<dbReference type="InterPro" id="IPR001967">
    <property type="entry name" value="Peptidase_S11_N"/>
</dbReference>
<dbReference type="GO" id="GO:0071555">
    <property type="term" value="P:cell wall organization"/>
    <property type="evidence" value="ECO:0007669"/>
    <property type="project" value="UniProtKB-KW"/>
</dbReference>
<dbReference type="SUPFAM" id="SSF56601">
    <property type="entry name" value="beta-lactamase/transpeptidase-like"/>
    <property type="match status" value="1"/>
</dbReference>
<evidence type="ECO:0000259" key="11">
    <source>
        <dbReference type="Pfam" id="PF00768"/>
    </source>
</evidence>
<dbReference type="Gene3D" id="3.40.710.10">
    <property type="entry name" value="DD-peptidase/beta-lactamase superfamily"/>
    <property type="match status" value="1"/>
</dbReference>
<comment type="similarity">
    <text evidence="1 9">Belongs to the peptidase S11 family.</text>
</comment>
<organism evidence="12 13">
    <name type="scientific">Clostridium amylolyticum</name>
    <dbReference type="NCBI Taxonomy" id="1121298"/>
    <lineage>
        <taxon>Bacteria</taxon>
        <taxon>Bacillati</taxon>
        <taxon>Bacillota</taxon>
        <taxon>Clostridia</taxon>
        <taxon>Eubacteriales</taxon>
        <taxon>Clostridiaceae</taxon>
        <taxon>Clostridium</taxon>
    </lineage>
</organism>
<dbReference type="OrthoDB" id="9791132at2"/>
<dbReference type="GO" id="GO:0009252">
    <property type="term" value="P:peptidoglycan biosynthetic process"/>
    <property type="evidence" value="ECO:0007669"/>
    <property type="project" value="UniProtKB-KW"/>
</dbReference>
<dbReference type="InterPro" id="IPR012338">
    <property type="entry name" value="Beta-lactam/transpept-like"/>
</dbReference>
<feature type="domain" description="Peptidase S11 D-alanyl-D-alanine carboxypeptidase A N-terminal" evidence="11">
    <location>
        <begin position="24"/>
        <end position="246"/>
    </location>
</feature>
<keyword evidence="2 10" id="KW-0732">Signal</keyword>
<evidence type="ECO:0000256" key="2">
    <source>
        <dbReference type="ARBA" id="ARBA00022729"/>
    </source>
</evidence>
<keyword evidence="6" id="KW-0961">Cell wall biogenesis/degradation</keyword>
<feature type="chain" id="PRO_5038477471" evidence="10">
    <location>
        <begin position="23"/>
        <end position="346"/>
    </location>
</feature>
<feature type="active site" evidence="7">
    <location>
        <position position="111"/>
    </location>
</feature>
<keyword evidence="12" id="KW-0645">Protease</keyword>
<accession>A0A1M6KF08</accession>
<feature type="binding site" evidence="8">
    <location>
        <position position="216"/>
    </location>
    <ligand>
        <name>substrate</name>
    </ligand>
</feature>
<dbReference type="GO" id="GO:0008360">
    <property type="term" value="P:regulation of cell shape"/>
    <property type="evidence" value="ECO:0007669"/>
    <property type="project" value="UniProtKB-KW"/>
</dbReference>
<keyword evidence="13" id="KW-1185">Reference proteome</keyword>